<dbReference type="EMBL" id="JADEWF010000041">
    <property type="protein sequence ID" value="MBE9219658.1"/>
    <property type="molecule type" value="Genomic_DNA"/>
</dbReference>
<name>A0ACC5Q4Z5_DOLFA</name>
<comment type="caution">
    <text evidence="1">The sequence shown here is derived from an EMBL/GenBank/DDBJ whole genome shotgun (WGS) entry which is preliminary data.</text>
</comment>
<proteinExistence type="predicted"/>
<keyword evidence="2" id="KW-1185">Reference proteome</keyword>
<dbReference type="Proteomes" id="UP000597867">
    <property type="component" value="Unassembled WGS sequence"/>
</dbReference>
<gene>
    <name evidence="1" type="ORF">IQ222_12830</name>
</gene>
<organism evidence="1 2">
    <name type="scientific">Dolichospermum flos-aquae LEGE 04289</name>
    <dbReference type="NCBI Taxonomy" id="1828708"/>
    <lineage>
        <taxon>Bacteria</taxon>
        <taxon>Bacillati</taxon>
        <taxon>Cyanobacteriota</taxon>
        <taxon>Cyanophyceae</taxon>
        <taxon>Nostocales</taxon>
        <taxon>Aphanizomenonaceae</taxon>
        <taxon>Dolichospermum</taxon>
    </lineage>
</organism>
<sequence>MNLYKQFLKLPNFKGKASLQHCIREIFLAPKKTLVEPGFWMELDPYDWLQSEMLLKGSTEPLTTAFYQKVLKPGDTYVDVGTHVGYHTLIARQLIGDQGLVVAVEPQPYNCHKILRNWIANKYENLQLRVAAAGNQDQYISLYAQSASDSARLSVKPNNINDLSQVFYVPMITLETLFKELKLTRVKLLKIDVEGFELEVIHGILNKLDIVENILIEILTPFDKFSSREKEIFSLLKSHSFELRTILNTSLEDVQNLPEYNLLATRNK</sequence>
<protein>
    <submittedName>
        <fullName evidence="1">FkbM family methyltransferase</fullName>
    </submittedName>
</protein>
<evidence type="ECO:0000313" key="2">
    <source>
        <dbReference type="Proteomes" id="UP000597867"/>
    </source>
</evidence>
<reference evidence="1" key="1">
    <citation type="submission" date="2020-10" db="EMBL/GenBank/DDBJ databases">
        <authorList>
            <person name="Castelo-Branco R."/>
            <person name="Eusebio N."/>
            <person name="Adriana R."/>
            <person name="Vieira A."/>
            <person name="Brugerolle De Fraissinette N."/>
            <person name="Rezende De Castro R."/>
            <person name="Schneider M.P."/>
            <person name="Vasconcelos V."/>
            <person name="Leao P.N."/>
        </authorList>
    </citation>
    <scope>NUCLEOTIDE SEQUENCE</scope>
    <source>
        <strain evidence="1">LEGE 04289</strain>
    </source>
</reference>
<evidence type="ECO:0000313" key="1">
    <source>
        <dbReference type="EMBL" id="MBE9219658.1"/>
    </source>
</evidence>
<keyword evidence="1" id="KW-0489">Methyltransferase</keyword>
<accession>A0ACC5Q4Z5</accession>
<keyword evidence="1" id="KW-0808">Transferase</keyword>